<evidence type="ECO:0000256" key="6">
    <source>
        <dbReference type="ARBA" id="ARBA00023136"/>
    </source>
</evidence>
<keyword evidence="6 7" id="KW-0472">Membrane</keyword>
<dbReference type="GO" id="GO:0006508">
    <property type="term" value="P:proteolysis"/>
    <property type="evidence" value="ECO:0007669"/>
    <property type="project" value="UniProtKB-KW"/>
</dbReference>
<reference evidence="9 10" key="1">
    <citation type="submission" date="2019-03" db="EMBL/GenBank/DDBJ databases">
        <title>Rhizobium sp. nov., an bacterium isolated from biocrust in Mu Us Desert.</title>
        <authorList>
            <person name="Lixiong L."/>
        </authorList>
    </citation>
    <scope>NUCLEOTIDE SEQUENCE [LARGE SCALE GENOMIC DNA]</scope>
    <source>
        <strain evidence="9 10">SPY-1</strain>
    </source>
</reference>
<protein>
    <submittedName>
        <fullName evidence="9">Rhomboid family intramembrane serine protease</fullName>
    </submittedName>
</protein>
<evidence type="ECO:0000256" key="3">
    <source>
        <dbReference type="ARBA" id="ARBA00022692"/>
    </source>
</evidence>
<comment type="caution">
    <text evidence="9">The sequence shown here is derived from an EMBL/GenBank/DDBJ whole genome shotgun (WGS) entry which is preliminary data.</text>
</comment>
<evidence type="ECO:0000313" key="10">
    <source>
        <dbReference type="Proteomes" id="UP000295238"/>
    </source>
</evidence>
<evidence type="ECO:0000256" key="5">
    <source>
        <dbReference type="ARBA" id="ARBA00022989"/>
    </source>
</evidence>
<sequence length="252" mass="27872">MDEKRNLAPEEGERQAQAVASQPIFNLPRSLVATLSLLVAVYAVWAYFLSEDMQAYVIVHFGFTPLRYDYLSSGQPLEWLWTPVTYSLLHGSIEHIGFNALWLAAFGAPVVRRIGTVRYVLFWIFSAAASAFFHAGLHWGDETLLVGASGVVSALMGAACRFAFPVGRGYDRVSGHLYPRQPILAAFRNRTVMIFMAMWLLGNVLIALGLPLMGAESGEIAWDAHIGGFLFGFLLFALFDVKRPARTVITTP</sequence>
<dbReference type="InterPro" id="IPR022764">
    <property type="entry name" value="Peptidase_S54_rhomboid_dom"/>
</dbReference>
<keyword evidence="10" id="KW-1185">Reference proteome</keyword>
<keyword evidence="3 7" id="KW-0812">Transmembrane</keyword>
<comment type="subcellular location">
    <subcellularLocation>
        <location evidence="1">Membrane</location>
        <topology evidence="1">Multi-pass membrane protein</topology>
    </subcellularLocation>
</comment>
<dbReference type="OrthoDB" id="9797190at2"/>
<feature type="transmembrane region" description="Helical" evidence="7">
    <location>
        <begin position="143"/>
        <end position="164"/>
    </location>
</feature>
<evidence type="ECO:0000256" key="4">
    <source>
        <dbReference type="ARBA" id="ARBA00022801"/>
    </source>
</evidence>
<feature type="transmembrane region" description="Helical" evidence="7">
    <location>
        <begin position="31"/>
        <end position="49"/>
    </location>
</feature>
<evidence type="ECO:0000256" key="7">
    <source>
        <dbReference type="SAM" id="Phobius"/>
    </source>
</evidence>
<name>A0A4R5ULP9_9HYPH</name>
<dbReference type="GO" id="GO:0016020">
    <property type="term" value="C:membrane"/>
    <property type="evidence" value="ECO:0007669"/>
    <property type="project" value="UniProtKB-SubCell"/>
</dbReference>
<feature type="transmembrane region" description="Helical" evidence="7">
    <location>
        <begin position="220"/>
        <end position="239"/>
    </location>
</feature>
<dbReference type="InterPro" id="IPR035952">
    <property type="entry name" value="Rhomboid-like_sf"/>
</dbReference>
<dbReference type="Proteomes" id="UP000295238">
    <property type="component" value="Unassembled WGS sequence"/>
</dbReference>
<proteinExistence type="inferred from homology"/>
<keyword evidence="4" id="KW-0378">Hydrolase</keyword>
<dbReference type="AlphaFoldDB" id="A0A4R5ULP9"/>
<dbReference type="Gene3D" id="1.20.1540.10">
    <property type="entry name" value="Rhomboid-like"/>
    <property type="match status" value="1"/>
</dbReference>
<dbReference type="EMBL" id="SMTL01000001">
    <property type="protein sequence ID" value="TDK38644.1"/>
    <property type="molecule type" value="Genomic_DNA"/>
</dbReference>
<evidence type="ECO:0000256" key="1">
    <source>
        <dbReference type="ARBA" id="ARBA00004141"/>
    </source>
</evidence>
<evidence type="ECO:0000313" key="9">
    <source>
        <dbReference type="EMBL" id="TDK38644.1"/>
    </source>
</evidence>
<dbReference type="InterPro" id="IPR050925">
    <property type="entry name" value="Rhomboid_protease_S54"/>
</dbReference>
<gene>
    <name evidence="9" type="ORF">E2F50_00330</name>
</gene>
<organism evidence="9 10">
    <name type="scientific">Rhizobium deserti</name>
    <dbReference type="NCBI Taxonomy" id="2547961"/>
    <lineage>
        <taxon>Bacteria</taxon>
        <taxon>Pseudomonadati</taxon>
        <taxon>Pseudomonadota</taxon>
        <taxon>Alphaproteobacteria</taxon>
        <taxon>Hyphomicrobiales</taxon>
        <taxon>Rhizobiaceae</taxon>
        <taxon>Rhizobium/Agrobacterium group</taxon>
        <taxon>Rhizobium</taxon>
    </lineage>
</organism>
<dbReference type="PANTHER" id="PTHR43731">
    <property type="entry name" value="RHOMBOID PROTEASE"/>
    <property type="match status" value="1"/>
</dbReference>
<feature type="domain" description="Peptidase S54 rhomboid" evidence="8">
    <location>
        <begin position="80"/>
        <end position="238"/>
    </location>
</feature>
<feature type="transmembrane region" description="Helical" evidence="7">
    <location>
        <begin position="119"/>
        <end position="137"/>
    </location>
</feature>
<dbReference type="GO" id="GO:0004252">
    <property type="term" value="F:serine-type endopeptidase activity"/>
    <property type="evidence" value="ECO:0007669"/>
    <property type="project" value="InterPro"/>
</dbReference>
<evidence type="ECO:0000259" key="8">
    <source>
        <dbReference type="Pfam" id="PF01694"/>
    </source>
</evidence>
<evidence type="ECO:0000256" key="2">
    <source>
        <dbReference type="ARBA" id="ARBA00009045"/>
    </source>
</evidence>
<keyword evidence="9" id="KW-0645">Protease</keyword>
<comment type="similarity">
    <text evidence="2">Belongs to the peptidase S54 family.</text>
</comment>
<accession>A0A4R5ULP9</accession>
<feature type="transmembrane region" description="Helical" evidence="7">
    <location>
        <begin position="192"/>
        <end position="214"/>
    </location>
</feature>
<dbReference type="SUPFAM" id="SSF144091">
    <property type="entry name" value="Rhomboid-like"/>
    <property type="match status" value="1"/>
</dbReference>
<keyword evidence="5 7" id="KW-1133">Transmembrane helix</keyword>
<dbReference type="PANTHER" id="PTHR43731:SF14">
    <property type="entry name" value="PRESENILIN-ASSOCIATED RHOMBOID-LIKE PROTEIN, MITOCHONDRIAL"/>
    <property type="match status" value="1"/>
</dbReference>
<dbReference type="Pfam" id="PF01694">
    <property type="entry name" value="Rhomboid"/>
    <property type="match status" value="1"/>
</dbReference>
<dbReference type="RefSeq" id="WP_133314093.1">
    <property type="nucleotide sequence ID" value="NZ_SMTL01000001.1"/>
</dbReference>